<evidence type="ECO:0000256" key="3">
    <source>
        <dbReference type="ARBA" id="ARBA00023002"/>
    </source>
</evidence>
<dbReference type="EMBL" id="CP093365">
    <property type="protein sequence ID" value="UQS83183.1"/>
    <property type="molecule type" value="Genomic_DNA"/>
</dbReference>
<comment type="similarity">
    <text evidence="1">Belongs to the aldo/keto reductase family.</text>
</comment>
<dbReference type="PIRSF" id="PIRSF000097">
    <property type="entry name" value="AKR"/>
    <property type="match status" value="1"/>
</dbReference>
<dbReference type="SUPFAM" id="SSF51430">
    <property type="entry name" value="NAD(P)-linked oxidoreductase"/>
    <property type="match status" value="1"/>
</dbReference>
<dbReference type="InterPro" id="IPR023210">
    <property type="entry name" value="NADP_OxRdtase_dom"/>
</dbReference>
<dbReference type="PRINTS" id="PR00069">
    <property type="entry name" value="ALDKETRDTASE"/>
</dbReference>
<keyword evidence="2" id="KW-0521">NADP</keyword>
<gene>
    <name evidence="6" type="ORF">MOO47_05195</name>
</gene>
<evidence type="ECO:0000259" key="5">
    <source>
        <dbReference type="Pfam" id="PF00248"/>
    </source>
</evidence>
<dbReference type="Gene3D" id="3.20.20.100">
    <property type="entry name" value="NADP-dependent oxidoreductase domain"/>
    <property type="match status" value="1"/>
</dbReference>
<dbReference type="PROSITE" id="PS00798">
    <property type="entry name" value="ALDOKETO_REDUCTASE_1"/>
    <property type="match status" value="1"/>
</dbReference>
<dbReference type="RefSeq" id="WP_249512410.1">
    <property type="nucleotide sequence ID" value="NZ_CP093365.1"/>
</dbReference>
<protein>
    <submittedName>
        <fullName evidence="6">Aldo/keto reductase</fullName>
    </submittedName>
</protein>
<evidence type="ECO:0000313" key="7">
    <source>
        <dbReference type="Proteomes" id="UP000831947"/>
    </source>
</evidence>
<evidence type="ECO:0000256" key="4">
    <source>
        <dbReference type="SAM" id="MobiDB-lite"/>
    </source>
</evidence>
<dbReference type="InterPro" id="IPR036812">
    <property type="entry name" value="NAD(P)_OxRdtase_dom_sf"/>
</dbReference>
<dbReference type="Proteomes" id="UP000831947">
    <property type="component" value="Chromosome"/>
</dbReference>
<keyword evidence="7" id="KW-1185">Reference proteome</keyword>
<organism evidence="6 7">
    <name type="scientific">Bombilactobacillus thymidiniphilus</name>
    <dbReference type="NCBI Taxonomy" id="2923363"/>
    <lineage>
        <taxon>Bacteria</taxon>
        <taxon>Bacillati</taxon>
        <taxon>Bacillota</taxon>
        <taxon>Bacilli</taxon>
        <taxon>Lactobacillales</taxon>
        <taxon>Lactobacillaceae</taxon>
        <taxon>Bombilactobacillus</taxon>
    </lineage>
</organism>
<dbReference type="InterPro" id="IPR020471">
    <property type="entry name" value="AKR"/>
</dbReference>
<evidence type="ECO:0000256" key="1">
    <source>
        <dbReference type="ARBA" id="ARBA00007905"/>
    </source>
</evidence>
<dbReference type="PANTHER" id="PTHR43827">
    <property type="entry name" value="2,5-DIKETO-D-GLUCONIC ACID REDUCTASE"/>
    <property type="match status" value="1"/>
</dbReference>
<name>A0ABY4PBZ3_9LACO</name>
<evidence type="ECO:0000256" key="2">
    <source>
        <dbReference type="ARBA" id="ARBA00022857"/>
    </source>
</evidence>
<feature type="domain" description="NADP-dependent oxidoreductase" evidence="5">
    <location>
        <begin position="32"/>
        <end position="265"/>
    </location>
</feature>
<sequence length="290" mass="33278">MKEGIILTKVPAVTLNNDILIPQLGLGVFKMQDKKQFMAAFNWALEIGYRHFDTAAIYGNEKWLGEAINNAEIDRQDLFLTSKLWPSDFDDPQQAYQDSCKRLGVDYLDLYLIHWPAPGYAKAWITMEEMYHDEQIRAIGVSNFLPSHLQDILTRGSVTPAVDQIELHPYYQRPELTNYLAEQNIAVEAWGPLGQGSNDLSTEPVLQKIAAAHHKSIAQVVLRWHIQSGRIIFPKSVHQNRLQENFDIFDFELTAEQMQQIKQLDKNQPNGHDPSDQAYLNETKTIYPKN</sequence>
<dbReference type="PANTHER" id="PTHR43827:SF3">
    <property type="entry name" value="NADP-DEPENDENT OXIDOREDUCTASE DOMAIN-CONTAINING PROTEIN"/>
    <property type="match status" value="1"/>
</dbReference>
<dbReference type="Pfam" id="PF00248">
    <property type="entry name" value="Aldo_ket_red"/>
    <property type="match status" value="1"/>
</dbReference>
<feature type="region of interest" description="Disordered" evidence="4">
    <location>
        <begin position="264"/>
        <end position="290"/>
    </location>
</feature>
<dbReference type="PROSITE" id="PS00062">
    <property type="entry name" value="ALDOKETO_REDUCTASE_2"/>
    <property type="match status" value="1"/>
</dbReference>
<keyword evidence="3" id="KW-0560">Oxidoreductase</keyword>
<accession>A0ABY4PBZ3</accession>
<proteinExistence type="inferred from homology"/>
<evidence type="ECO:0000313" key="6">
    <source>
        <dbReference type="EMBL" id="UQS83183.1"/>
    </source>
</evidence>
<dbReference type="InterPro" id="IPR018170">
    <property type="entry name" value="Aldo/ket_reductase_CS"/>
</dbReference>
<reference evidence="6 7" key="1">
    <citation type="journal article" date="2022" name="Int. J. Syst. Evol. Microbiol.">
        <title>Apilactobacillus apisilvae sp. nov., Nicolia spurrieriana gen. nov. sp. nov., Bombilactobacillus folatiphilus sp. nov. and Bombilactobacillus thymidiniphilus sp. nov., four new lactic acid bacterial isolates from stingless bees Tetragonula carbonaria and Austroplebeia australis.</title>
        <authorList>
            <person name="Oliphant S.A."/>
            <person name="Watson-Haigh N.S."/>
            <person name="Sumby K.M."/>
            <person name="Gardner J."/>
            <person name="Groom S."/>
            <person name="Jiranek V."/>
        </authorList>
    </citation>
    <scope>NUCLEOTIDE SEQUENCE [LARGE SCALE GENOMIC DNA]</scope>
    <source>
        <strain evidence="6 7">SG4_A1</strain>
    </source>
</reference>